<organism evidence="1 2">
    <name type="scientific">Dendrothele bispora (strain CBS 962.96)</name>
    <dbReference type="NCBI Taxonomy" id="1314807"/>
    <lineage>
        <taxon>Eukaryota</taxon>
        <taxon>Fungi</taxon>
        <taxon>Dikarya</taxon>
        <taxon>Basidiomycota</taxon>
        <taxon>Agaricomycotina</taxon>
        <taxon>Agaricomycetes</taxon>
        <taxon>Agaricomycetidae</taxon>
        <taxon>Agaricales</taxon>
        <taxon>Agaricales incertae sedis</taxon>
        <taxon>Dendrothele</taxon>
    </lineage>
</organism>
<sequence length="216" mass="24660">MNSKSALQTQVYIGHLDELGQDQELVFEGFTGKILNGIPHCNPVSNVGFAYRYTRYESFPRPGRLESNHCKRILVRLLKISLESALIFYSGTSHLFDFVNNYGSVHANQGFLRAWRKKNRAGGPILTSKVLWRVRLGENIESKLEQSGTRSWKEKFTRLVHRITGILGNLENDDSSTSSKLHCSRLFDFVTSTYFDSSYTSRKNKGYIDLYNAFAS</sequence>
<dbReference type="Proteomes" id="UP000297245">
    <property type="component" value="Unassembled WGS sequence"/>
</dbReference>
<evidence type="ECO:0000313" key="1">
    <source>
        <dbReference type="EMBL" id="THV04284.1"/>
    </source>
</evidence>
<name>A0A4S8MPR4_DENBC</name>
<gene>
    <name evidence="1" type="ORF">K435DRAFT_791155</name>
</gene>
<proteinExistence type="predicted"/>
<dbReference type="AlphaFoldDB" id="A0A4S8MPR4"/>
<accession>A0A4S8MPR4</accession>
<keyword evidence="2" id="KW-1185">Reference proteome</keyword>
<protein>
    <submittedName>
        <fullName evidence="1">Uncharacterized protein</fullName>
    </submittedName>
</protein>
<evidence type="ECO:0000313" key="2">
    <source>
        <dbReference type="Proteomes" id="UP000297245"/>
    </source>
</evidence>
<dbReference type="EMBL" id="ML179058">
    <property type="protein sequence ID" value="THV04284.1"/>
    <property type="molecule type" value="Genomic_DNA"/>
</dbReference>
<reference evidence="1 2" key="1">
    <citation type="journal article" date="2019" name="Nat. Ecol. Evol.">
        <title>Megaphylogeny resolves global patterns of mushroom evolution.</title>
        <authorList>
            <person name="Varga T."/>
            <person name="Krizsan K."/>
            <person name="Foldi C."/>
            <person name="Dima B."/>
            <person name="Sanchez-Garcia M."/>
            <person name="Sanchez-Ramirez S."/>
            <person name="Szollosi G.J."/>
            <person name="Szarkandi J.G."/>
            <person name="Papp V."/>
            <person name="Albert L."/>
            <person name="Andreopoulos W."/>
            <person name="Angelini C."/>
            <person name="Antonin V."/>
            <person name="Barry K.W."/>
            <person name="Bougher N.L."/>
            <person name="Buchanan P."/>
            <person name="Buyck B."/>
            <person name="Bense V."/>
            <person name="Catcheside P."/>
            <person name="Chovatia M."/>
            <person name="Cooper J."/>
            <person name="Damon W."/>
            <person name="Desjardin D."/>
            <person name="Finy P."/>
            <person name="Geml J."/>
            <person name="Haridas S."/>
            <person name="Hughes K."/>
            <person name="Justo A."/>
            <person name="Karasinski D."/>
            <person name="Kautmanova I."/>
            <person name="Kiss B."/>
            <person name="Kocsube S."/>
            <person name="Kotiranta H."/>
            <person name="LaButti K.M."/>
            <person name="Lechner B.E."/>
            <person name="Liimatainen K."/>
            <person name="Lipzen A."/>
            <person name="Lukacs Z."/>
            <person name="Mihaltcheva S."/>
            <person name="Morgado L.N."/>
            <person name="Niskanen T."/>
            <person name="Noordeloos M.E."/>
            <person name="Ohm R.A."/>
            <person name="Ortiz-Santana B."/>
            <person name="Ovrebo C."/>
            <person name="Racz N."/>
            <person name="Riley R."/>
            <person name="Savchenko A."/>
            <person name="Shiryaev A."/>
            <person name="Soop K."/>
            <person name="Spirin V."/>
            <person name="Szebenyi C."/>
            <person name="Tomsovsky M."/>
            <person name="Tulloss R.E."/>
            <person name="Uehling J."/>
            <person name="Grigoriev I.V."/>
            <person name="Vagvolgyi C."/>
            <person name="Papp T."/>
            <person name="Martin F.M."/>
            <person name="Miettinen O."/>
            <person name="Hibbett D.S."/>
            <person name="Nagy L.G."/>
        </authorList>
    </citation>
    <scope>NUCLEOTIDE SEQUENCE [LARGE SCALE GENOMIC DNA]</scope>
    <source>
        <strain evidence="1 2">CBS 962.96</strain>
    </source>
</reference>